<evidence type="ECO:0000313" key="12">
    <source>
        <dbReference type="EMBL" id="MBB5032121.1"/>
    </source>
</evidence>
<dbReference type="InterPro" id="IPR012910">
    <property type="entry name" value="Plug_dom"/>
</dbReference>
<keyword evidence="12" id="KW-0675">Receptor</keyword>
<feature type="domain" description="TonB-dependent receptor plug" evidence="11">
    <location>
        <begin position="69"/>
        <end position="172"/>
    </location>
</feature>
<dbReference type="InterPro" id="IPR000531">
    <property type="entry name" value="Beta-barrel_TonB"/>
</dbReference>
<dbReference type="SUPFAM" id="SSF56935">
    <property type="entry name" value="Porins"/>
    <property type="match status" value="1"/>
</dbReference>
<dbReference type="GO" id="GO:0044718">
    <property type="term" value="P:siderophore transmembrane transport"/>
    <property type="evidence" value="ECO:0007669"/>
    <property type="project" value="TreeGrafter"/>
</dbReference>
<dbReference type="Pfam" id="PF07715">
    <property type="entry name" value="Plug"/>
    <property type="match status" value="1"/>
</dbReference>
<keyword evidence="6 8" id="KW-0472">Membrane</keyword>
<dbReference type="AlphaFoldDB" id="A0A7W8DJR5"/>
<evidence type="ECO:0000256" key="2">
    <source>
        <dbReference type="ARBA" id="ARBA00022448"/>
    </source>
</evidence>
<keyword evidence="2 8" id="KW-0813">Transport</keyword>
<evidence type="ECO:0000256" key="1">
    <source>
        <dbReference type="ARBA" id="ARBA00004571"/>
    </source>
</evidence>
<dbReference type="PROSITE" id="PS52016">
    <property type="entry name" value="TONB_DEPENDENT_REC_3"/>
    <property type="match status" value="1"/>
</dbReference>
<protein>
    <submittedName>
        <fullName evidence="12">Iron complex outermembrane receptor protein</fullName>
    </submittedName>
</protein>
<dbReference type="PANTHER" id="PTHR30069:SF40">
    <property type="entry name" value="TONB-DEPENDENT RECEPTOR NMB0964-RELATED"/>
    <property type="match status" value="1"/>
</dbReference>
<dbReference type="EMBL" id="JACHIG010000003">
    <property type="protein sequence ID" value="MBB5032121.1"/>
    <property type="molecule type" value="Genomic_DNA"/>
</dbReference>
<feature type="domain" description="TonB-dependent receptor-like beta-barrel" evidence="10">
    <location>
        <begin position="302"/>
        <end position="672"/>
    </location>
</feature>
<keyword evidence="4 8" id="KW-0812">Transmembrane</keyword>
<comment type="subcellular location">
    <subcellularLocation>
        <location evidence="1 8">Cell outer membrane</location>
        <topology evidence="1 8">Multi-pass membrane protein</topology>
    </subcellularLocation>
</comment>
<evidence type="ECO:0000256" key="6">
    <source>
        <dbReference type="ARBA" id="ARBA00023136"/>
    </source>
</evidence>
<organism evidence="12 13">
    <name type="scientific">Prosthecobacter vanneervenii</name>
    <dbReference type="NCBI Taxonomy" id="48466"/>
    <lineage>
        <taxon>Bacteria</taxon>
        <taxon>Pseudomonadati</taxon>
        <taxon>Verrucomicrobiota</taxon>
        <taxon>Verrucomicrobiia</taxon>
        <taxon>Verrucomicrobiales</taxon>
        <taxon>Verrucomicrobiaceae</taxon>
        <taxon>Prosthecobacter</taxon>
    </lineage>
</organism>
<evidence type="ECO:0000259" key="10">
    <source>
        <dbReference type="Pfam" id="PF00593"/>
    </source>
</evidence>
<comment type="similarity">
    <text evidence="8 9">Belongs to the TonB-dependent receptor family.</text>
</comment>
<evidence type="ECO:0000256" key="4">
    <source>
        <dbReference type="ARBA" id="ARBA00022692"/>
    </source>
</evidence>
<keyword evidence="3 8" id="KW-1134">Transmembrane beta strand</keyword>
<evidence type="ECO:0000256" key="7">
    <source>
        <dbReference type="ARBA" id="ARBA00023237"/>
    </source>
</evidence>
<dbReference type="Pfam" id="PF00593">
    <property type="entry name" value="TonB_dep_Rec_b-barrel"/>
    <property type="match status" value="1"/>
</dbReference>
<evidence type="ECO:0000256" key="9">
    <source>
        <dbReference type="RuleBase" id="RU003357"/>
    </source>
</evidence>
<dbReference type="Gene3D" id="2.40.170.20">
    <property type="entry name" value="TonB-dependent receptor, beta-barrel domain"/>
    <property type="match status" value="1"/>
</dbReference>
<keyword evidence="5 9" id="KW-0798">TonB box</keyword>
<comment type="caution">
    <text evidence="12">The sequence shown here is derived from an EMBL/GenBank/DDBJ whole genome shotgun (WGS) entry which is preliminary data.</text>
</comment>
<evidence type="ECO:0000259" key="11">
    <source>
        <dbReference type="Pfam" id="PF07715"/>
    </source>
</evidence>
<dbReference type="InterPro" id="IPR037066">
    <property type="entry name" value="Plug_dom_sf"/>
</dbReference>
<evidence type="ECO:0000256" key="5">
    <source>
        <dbReference type="ARBA" id="ARBA00023077"/>
    </source>
</evidence>
<evidence type="ECO:0000313" key="13">
    <source>
        <dbReference type="Proteomes" id="UP000590740"/>
    </source>
</evidence>
<proteinExistence type="inferred from homology"/>
<keyword evidence="13" id="KW-1185">Reference proteome</keyword>
<keyword evidence="7 8" id="KW-0998">Cell outer membrane</keyword>
<dbReference type="Gene3D" id="2.170.130.10">
    <property type="entry name" value="TonB-dependent receptor, plug domain"/>
    <property type="match status" value="1"/>
</dbReference>
<dbReference type="InterPro" id="IPR036942">
    <property type="entry name" value="Beta-barrel_TonB_sf"/>
</dbReference>
<dbReference type="GO" id="GO:0015344">
    <property type="term" value="F:siderophore uptake transmembrane transporter activity"/>
    <property type="evidence" value="ECO:0007669"/>
    <property type="project" value="TreeGrafter"/>
</dbReference>
<evidence type="ECO:0000256" key="8">
    <source>
        <dbReference type="PROSITE-ProRule" id="PRU01360"/>
    </source>
</evidence>
<name>A0A7W8DJR5_9BACT</name>
<gene>
    <name evidence="12" type="ORF">HNQ65_001698</name>
</gene>
<dbReference type="GO" id="GO:0009279">
    <property type="term" value="C:cell outer membrane"/>
    <property type="evidence" value="ECO:0007669"/>
    <property type="project" value="UniProtKB-SubCell"/>
</dbReference>
<evidence type="ECO:0000256" key="3">
    <source>
        <dbReference type="ARBA" id="ARBA00022452"/>
    </source>
</evidence>
<accession>A0A7W8DJR5</accession>
<sequence>MKRLPRLSDIPRFQYFLVVIATLPGVLFAESDTKTDNKISQIANSASHVEEIPMDEMVITAPLDRPLFQQAQAASVLTGQSLTLALEPSLGQTLARMPGVSSSYFGPASSRPIIRGLDGDRIRILQNGLNTIDASATSVDHALSFDTSNLKSVEVVRGPATLLYGSNAIGGVVNSLDGRIVDEKLDGTIRGALNDRFTSVDNGYLTSAMVEGGYKGLAFHVEAFTRAAEDFRIPGYARTSAAQAADPLPPGQTEVSKIVPNSNLRSEGLTGGTSYVWDKGFFGFAWTEFHTNYGSPAEQNVVIDMHQHRLDVRGAFYKPFALIKEINYKLATSSYQHTEFDSGQPSTLFKNNGYDGRIEVKHEKIAGMEGVVGYQSDRSEFSTTGDEAFLPSTITQADALFLYEDVTRGPFSFQFGGRYDHISVRSLDSAAFGPGLSRQFDNLSGSMGVVFTPNDEYAIAFTINHAERAPTYQELFANGTHAATGAFEIGDPSLKQEKSLGFDLNLRKRIGWMTGSISGYYNRFSNFIGQFPTGVVHVVGGESYNELLYQATNAEFIGSELEATFHLLHPITTEPPEHQSNLHLQLRADALRARDLKTGQALPRTPPFHLSSTLIMEHGAFGARLEGIYAAPQSQLAANEFRTSSYFLVNLSLTYRILQGPTVLDVYAKGMNLTNEDAREHTSVLKDRIPLPGRGLVVGMKLTF</sequence>
<reference evidence="12 13" key="1">
    <citation type="submission" date="2020-08" db="EMBL/GenBank/DDBJ databases">
        <title>Genomic Encyclopedia of Type Strains, Phase IV (KMG-IV): sequencing the most valuable type-strain genomes for metagenomic binning, comparative biology and taxonomic classification.</title>
        <authorList>
            <person name="Goeker M."/>
        </authorList>
    </citation>
    <scope>NUCLEOTIDE SEQUENCE [LARGE SCALE GENOMIC DNA]</scope>
    <source>
        <strain evidence="12 13">DSM 12252</strain>
    </source>
</reference>
<dbReference type="PANTHER" id="PTHR30069">
    <property type="entry name" value="TONB-DEPENDENT OUTER MEMBRANE RECEPTOR"/>
    <property type="match status" value="1"/>
</dbReference>
<dbReference type="InterPro" id="IPR039426">
    <property type="entry name" value="TonB-dep_rcpt-like"/>
</dbReference>
<dbReference type="RefSeq" id="WP_184339061.1">
    <property type="nucleotide sequence ID" value="NZ_JACHIG010000003.1"/>
</dbReference>
<dbReference type="Proteomes" id="UP000590740">
    <property type="component" value="Unassembled WGS sequence"/>
</dbReference>